<feature type="region of interest" description="Disordered" evidence="1">
    <location>
        <begin position="420"/>
        <end position="533"/>
    </location>
</feature>
<feature type="compositionally biased region" description="Low complexity" evidence="1">
    <location>
        <begin position="256"/>
        <end position="267"/>
    </location>
</feature>
<feature type="compositionally biased region" description="Polar residues" evidence="1">
    <location>
        <begin position="219"/>
        <end position="229"/>
    </location>
</feature>
<gene>
    <name evidence="5" type="primary">LOC111138409</name>
</gene>
<keyword evidence="4" id="KW-1185">Reference proteome</keyword>
<dbReference type="Proteomes" id="UP000694844">
    <property type="component" value="Chromosome 5"/>
</dbReference>
<keyword evidence="2" id="KW-0812">Transmembrane</keyword>
<sequence>MLEPPILVFLIYLSILTECVKAEDCLESPNTLKIVRRCPANGTEWEREAKIKNCSKIHGINGCQKVEYHCLVNAYRNETIEICSTPRIIQAFCPIYHENIPNQDYNRPCQNFSSPFNCSGPYNSTESYKWQICYEYVYNQSTDASQEKGHTGTLDKSPKISNGWFALLALIPIGLVLMYGVCVLYHYKCKQEPMHKAFCFFKSTISSSDIEETGMLGGSSANANGTPVTVTPDGDQVELPGNENDNASEETRLKEASSANATATTATLPPDAEKMGIPATIDQNQDAVPYHLPTSGNLPPTDTPINERVKDIEEDFNILKKRLDFINADHVKDLEFEMTSIAKKIEIYFKKPYQSGVGLVSQNENLRGKVRDIEEKLQKFHQILDDFGLDQKYLQRKGNEQRGINVSSTVETKDTVRQYFNKHTDGEKKGINKSSTSKIKVEKNPRKLQEEEETADSSITKRVEERDDEDVSDEDNSWEEGHGPQWKSPLQGSSTQLTMKNKTQKKSTFEETDGACSTTLPKAYHDKKDEDQPNLKTTLKDQVKDLAMEYEEYKGKYGNARGELPKLQLKVWEIESDLTILARIHRLEETQNTTDFDLSEIKKKLSKTKNFFNDMKSEFELEQG</sequence>
<feature type="compositionally biased region" description="Basic and acidic residues" evidence="1">
    <location>
        <begin position="523"/>
        <end position="533"/>
    </location>
</feature>
<dbReference type="RefSeq" id="XP_022346069.1">
    <property type="nucleotide sequence ID" value="XM_022490361.1"/>
</dbReference>
<evidence type="ECO:0000313" key="5">
    <source>
        <dbReference type="RefSeq" id="XP_022346069.1"/>
    </source>
</evidence>
<keyword evidence="3" id="KW-0732">Signal</keyword>
<evidence type="ECO:0000313" key="4">
    <source>
        <dbReference type="Proteomes" id="UP000694844"/>
    </source>
</evidence>
<name>A0A8B8F1F5_CRAVI</name>
<protein>
    <submittedName>
        <fullName evidence="5">Uncharacterized protein LOC111138409 isoform X2</fullName>
    </submittedName>
</protein>
<evidence type="ECO:0000256" key="1">
    <source>
        <dbReference type="SAM" id="MobiDB-lite"/>
    </source>
</evidence>
<dbReference type="AlphaFoldDB" id="A0A8B8F1F5"/>
<feature type="signal peptide" evidence="3">
    <location>
        <begin position="1"/>
        <end position="22"/>
    </location>
</feature>
<dbReference type="GeneID" id="111138409"/>
<feature type="transmembrane region" description="Helical" evidence="2">
    <location>
        <begin position="164"/>
        <end position="187"/>
    </location>
</feature>
<keyword evidence="2" id="KW-0472">Membrane</keyword>
<evidence type="ECO:0000256" key="3">
    <source>
        <dbReference type="SAM" id="SignalP"/>
    </source>
</evidence>
<accession>A0A8B8F1F5</accession>
<feature type="compositionally biased region" description="Polar residues" evidence="1">
    <location>
        <begin position="488"/>
        <end position="501"/>
    </location>
</feature>
<feature type="chain" id="PRO_5034219522" evidence="3">
    <location>
        <begin position="23"/>
        <end position="624"/>
    </location>
</feature>
<keyword evidence="2" id="KW-1133">Transmembrane helix</keyword>
<feature type="region of interest" description="Disordered" evidence="1">
    <location>
        <begin position="216"/>
        <end position="274"/>
    </location>
</feature>
<evidence type="ECO:0000256" key="2">
    <source>
        <dbReference type="SAM" id="Phobius"/>
    </source>
</evidence>
<proteinExistence type="predicted"/>
<organism evidence="4 5">
    <name type="scientific">Crassostrea virginica</name>
    <name type="common">Eastern oyster</name>
    <dbReference type="NCBI Taxonomy" id="6565"/>
    <lineage>
        <taxon>Eukaryota</taxon>
        <taxon>Metazoa</taxon>
        <taxon>Spiralia</taxon>
        <taxon>Lophotrochozoa</taxon>
        <taxon>Mollusca</taxon>
        <taxon>Bivalvia</taxon>
        <taxon>Autobranchia</taxon>
        <taxon>Pteriomorphia</taxon>
        <taxon>Ostreida</taxon>
        <taxon>Ostreoidea</taxon>
        <taxon>Ostreidae</taxon>
        <taxon>Crassostrea</taxon>
    </lineage>
</organism>
<feature type="compositionally biased region" description="Basic and acidic residues" evidence="1">
    <location>
        <begin position="420"/>
        <end position="430"/>
    </location>
</feature>
<feature type="compositionally biased region" description="Basic and acidic residues" evidence="1">
    <location>
        <begin position="439"/>
        <end position="449"/>
    </location>
</feature>
<feature type="compositionally biased region" description="Acidic residues" evidence="1">
    <location>
        <begin position="466"/>
        <end position="478"/>
    </location>
</feature>
<reference evidence="5" key="1">
    <citation type="submission" date="2025-08" db="UniProtKB">
        <authorList>
            <consortium name="RefSeq"/>
        </authorList>
    </citation>
    <scope>IDENTIFICATION</scope>
    <source>
        <tissue evidence="5">Whole sample</tissue>
    </source>
</reference>